<dbReference type="RefSeq" id="WP_058297437.1">
    <property type="nucleotide sequence ID" value="NZ_FMAU01000001.1"/>
</dbReference>
<dbReference type="InterPro" id="IPR000182">
    <property type="entry name" value="GNAT_dom"/>
</dbReference>
<dbReference type="PANTHER" id="PTHR42919:SF8">
    <property type="entry name" value="N-ALPHA-ACETYLTRANSFERASE 50"/>
    <property type="match status" value="1"/>
</dbReference>
<feature type="domain" description="N-acetyltransferase" evidence="4">
    <location>
        <begin position="50"/>
        <end position="205"/>
    </location>
</feature>
<organism evidence="5 6">
    <name type="scientific">[Bacillus] enclensis</name>
    <dbReference type="NCBI Taxonomy" id="1402860"/>
    <lineage>
        <taxon>Bacteria</taxon>
        <taxon>Bacillati</taxon>
        <taxon>Bacillota</taxon>
        <taxon>Bacilli</taxon>
        <taxon>Bacillales</taxon>
        <taxon>Bacillaceae</taxon>
        <taxon>Rossellomorea</taxon>
    </lineage>
</organism>
<protein>
    <submittedName>
        <fullName evidence="5">Ribosomal protein S18 acetylase RimI</fullName>
    </submittedName>
</protein>
<dbReference type="PANTHER" id="PTHR42919">
    <property type="entry name" value="N-ALPHA-ACETYLTRANSFERASE"/>
    <property type="match status" value="1"/>
</dbReference>
<keyword evidence="5" id="KW-0689">Ribosomal protein</keyword>
<dbReference type="SUPFAM" id="SSF55729">
    <property type="entry name" value="Acyl-CoA N-acyltransferases (Nat)"/>
    <property type="match status" value="1"/>
</dbReference>
<reference evidence="6" key="1">
    <citation type="submission" date="2016-08" db="EMBL/GenBank/DDBJ databases">
        <authorList>
            <person name="Varghese N."/>
            <person name="Submissions Spin"/>
        </authorList>
    </citation>
    <scope>NUCLEOTIDE SEQUENCE [LARGE SCALE GENOMIC DNA]</scope>
    <source>
        <strain evidence="6">SGD-1123</strain>
    </source>
</reference>
<accession>A0A0V8HM62</accession>
<dbReference type="Pfam" id="PF00583">
    <property type="entry name" value="Acetyltransf_1"/>
    <property type="match status" value="1"/>
</dbReference>
<dbReference type="OrthoDB" id="9803233at2"/>
<evidence type="ECO:0000256" key="1">
    <source>
        <dbReference type="ARBA" id="ARBA00022679"/>
    </source>
</evidence>
<dbReference type="EMBL" id="FMAU01000001">
    <property type="protein sequence ID" value="SCB79803.1"/>
    <property type="molecule type" value="Genomic_DNA"/>
</dbReference>
<proteinExistence type="predicted"/>
<dbReference type="InterPro" id="IPR016181">
    <property type="entry name" value="Acyl_CoA_acyltransferase"/>
</dbReference>
<sequence length="210" mass="23714">MENVTSIKCENITEEIIQEYKEKGFKLIFQEYVMEHELKEIPQINTSVPLRFQSWSSTSKADFYEVYDASFKDRPGFPGWSMDKWVGWIASSPTFLKAQSYLAAVDNQAAGFIALDTDPEFPNTKAYIIQVGVIPEWRGKGIAASLTCKCLEECRQDGINSVTLHVNQNNPGAIRLYERLGFETVRTRGRFETGHGESPSGAQLNNSNDK</sequence>
<evidence type="ECO:0000256" key="2">
    <source>
        <dbReference type="ARBA" id="ARBA00023315"/>
    </source>
</evidence>
<dbReference type="CDD" id="cd04301">
    <property type="entry name" value="NAT_SF"/>
    <property type="match status" value="1"/>
</dbReference>
<gene>
    <name evidence="5" type="ORF">GA0061094_0563</name>
</gene>
<dbReference type="AlphaFoldDB" id="A0A0V8HM62"/>
<dbReference type="GO" id="GO:0016747">
    <property type="term" value="F:acyltransferase activity, transferring groups other than amino-acyl groups"/>
    <property type="evidence" value="ECO:0007669"/>
    <property type="project" value="InterPro"/>
</dbReference>
<evidence type="ECO:0000259" key="4">
    <source>
        <dbReference type="PROSITE" id="PS51186"/>
    </source>
</evidence>
<keyword evidence="2" id="KW-0012">Acyltransferase</keyword>
<name>A0A0V8HM62_9BACI</name>
<feature type="compositionally biased region" description="Polar residues" evidence="3">
    <location>
        <begin position="200"/>
        <end position="210"/>
    </location>
</feature>
<keyword evidence="6" id="KW-1185">Reference proteome</keyword>
<dbReference type="Proteomes" id="UP000181997">
    <property type="component" value="Unassembled WGS sequence"/>
</dbReference>
<evidence type="ECO:0000313" key="5">
    <source>
        <dbReference type="EMBL" id="SCB79803.1"/>
    </source>
</evidence>
<dbReference type="InterPro" id="IPR051556">
    <property type="entry name" value="N-term/lysine_N-AcTrnsfr"/>
</dbReference>
<evidence type="ECO:0000313" key="6">
    <source>
        <dbReference type="Proteomes" id="UP000181997"/>
    </source>
</evidence>
<dbReference type="PROSITE" id="PS51186">
    <property type="entry name" value="GNAT"/>
    <property type="match status" value="1"/>
</dbReference>
<keyword evidence="1" id="KW-0808">Transferase</keyword>
<dbReference type="GO" id="GO:0005840">
    <property type="term" value="C:ribosome"/>
    <property type="evidence" value="ECO:0007669"/>
    <property type="project" value="UniProtKB-KW"/>
</dbReference>
<dbReference type="Gene3D" id="3.40.630.30">
    <property type="match status" value="1"/>
</dbReference>
<feature type="region of interest" description="Disordered" evidence="3">
    <location>
        <begin position="190"/>
        <end position="210"/>
    </location>
</feature>
<keyword evidence="5" id="KW-0687">Ribonucleoprotein</keyword>
<evidence type="ECO:0000256" key="3">
    <source>
        <dbReference type="SAM" id="MobiDB-lite"/>
    </source>
</evidence>